<feature type="domain" description="Exonuclease" evidence="5">
    <location>
        <begin position="216"/>
        <end position="372"/>
    </location>
</feature>
<dbReference type="InterPro" id="IPR013520">
    <property type="entry name" value="Ribonucl_H"/>
</dbReference>
<keyword evidence="2" id="KW-0378">Hydrolase</keyword>
<dbReference type="Proteomes" id="UP000005237">
    <property type="component" value="Unassembled WGS sequence"/>
</dbReference>
<dbReference type="CDD" id="cd06145">
    <property type="entry name" value="REX1_like"/>
    <property type="match status" value="1"/>
</dbReference>
<sequence length="384" mass="42886">MSSVHRAGTIKEQIYSNNGKQTRDLQRGVPHATTIDSNPIPFTLVFILLNMLRQRNSDSDSSTSSISNGSPTNSSPIACDSAKEEFARKVFCARRAFVTVQFGGAYIEKLILTTKQRLANGFPTIVDGKVHLEPTEFQMGRMMVYTKRDFRRTCLRCNQNFKVSRDGIQPLSSAPVCSDGEKLLHFHVHDQLALETVRDFKFAPKVNKINAHTSNELFGLDVEMVFTARGQSVGRVTLVSHTEAVLLDVLVQQTDDVFDPVTRYSGLTHERLARATWTLDQARRAVLNEINEKSVLVGHGLNSDLKALGIIHNRVIDTSVIYTNAGRRPSLRHLTEHLLGYKIQQNSSGHCSVEDAVAAVRLVIHGVNVPRFLAPEYQNLHMNI</sequence>
<feature type="region of interest" description="Disordered" evidence="4">
    <location>
        <begin position="1"/>
        <end position="25"/>
    </location>
</feature>
<keyword evidence="7" id="KW-1185">Reference proteome</keyword>
<dbReference type="InterPro" id="IPR012337">
    <property type="entry name" value="RNaseH-like_sf"/>
</dbReference>
<feature type="region of interest" description="Disordered" evidence="4">
    <location>
        <begin position="58"/>
        <end position="77"/>
    </location>
</feature>
<reference evidence="6" key="2">
    <citation type="submission" date="2022-06" db="UniProtKB">
        <authorList>
            <consortium name="EnsemblMetazoa"/>
        </authorList>
    </citation>
    <scope>IDENTIFICATION</scope>
    <source>
        <strain evidence="6">DF5081</strain>
    </source>
</reference>
<evidence type="ECO:0000256" key="4">
    <source>
        <dbReference type="SAM" id="MobiDB-lite"/>
    </source>
</evidence>
<dbReference type="InterPro" id="IPR047021">
    <property type="entry name" value="REXO1/3/4-like"/>
</dbReference>
<dbReference type="GO" id="GO:0004527">
    <property type="term" value="F:exonuclease activity"/>
    <property type="evidence" value="ECO:0007669"/>
    <property type="project" value="UniProtKB-KW"/>
</dbReference>
<dbReference type="PANTHER" id="PTHR12801">
    <property type="entry name" value="RNA EXONUCLEASE REXO1 / RECO3 FAMILY MEMBER-RELATED"/>
    <property type="match status" value="1"/>
</dbReference>
<organism evidence="6 7">
    <name type="scientific">Caenorhabditis japonica</name>
    <dbReference type="NCBI Taxonomy" id="281687"/>
    <lineage>
        <taxon>Eukaryota</taxon>
        <taxon>Metazoa</taxon>
        <taxon>Ecdysozoa</taxon>
        <taxon>Nematoda</taxon>
        <taxon>Chromadorea</taxon>
        <taxon>Rhabditida</taxon>
        <taxon>Rhabditina</taxon>
        <taxon>Rhabditomorpha</taxon>
        <taxon>Rhabditoidea</taxon>
        <taxon>Rhabditidae</taxon>
        <taxon>Peloderinae</taxon>
        <taxon>Caenorhabditis</taxon>
    </lineage>
</organism>
<dbReference type="EnsemblMetazoa" id="CJA00765b.1">
    <property type="protein sequence ID" value="CJA00765b.1"/>
    <property type="gene ID" value="WBGene00119969"/>
</dbReference>
<keyword evidence="1" id="KW-0540">Nuclease</keyword>
<dbReference type="InterPro" id="IPR036397">
    <property type="entry name" value="RNaseH_sf"/>
</dbReference>
<reference evidence="7" key="1">
    <citation type="submission" date="2010-08" db="EMBL/GenBank/DDBJ databases">
        <authorList>
            <consortium name="Caenorhabditis japonica Sequencing Consortium"/>
            <person name="Wilson R.K."/>
        </authorList>
    </citation>
    <scope>NUCLEOTIDE SEQUENCE [LARGE SCALE GENOMIC DNA]</scope>
    <source>
        <strain evidence="7">DF5081</strain>
    </source>
</reference>
<dbReference type="Gene3D" id="3.30.420.10">
    <property type="entry name" value="Ribonuclease H-like superfamily/Ribonuclease H"/>
    <property type="match status" value="1"/>
</dbReference>
<evidence type="ECO:0000256" key="2">
    <source>
        <dbReference type="ARBA" id="ARBA00022801"/>
    </source>
</evidence>
<keyword evidence="3" id="KW-0269">Exonuclease</keyword>
<dbReference type="GO" id="GO:0003676">
    <property type="term" value="F:nucleic acid binding"/>
    <property type="evidence" value="ECO:0007669"/>
    <property type="project" value="InterPro"/>
</dbReference>
<proteinExistence type="predicted"/>
<evidence type="ECO:0000313" key="7">
    <source>
        <dbReference type="Proteomes" id="UP000005237"/>
    </source>
</evidence>
<feature type="compositionally biased region" description="Low complexity" evidence="4">
    <location>
        <begin position="59"/>
        <end position="77"/>
    </location>
</feature>
<evidence type="ECO:0000259" key="5">
    <source>
        <dbReference type="SMART" id="SM00479"/>
    </source>
</evidence>
<dbReference type="SMART" id="SM00479">
    <property type="entry name" value="EXOIII"/>
    <property type="match status" value="1"/>
</dbReference>
<dbReference type="InterPro" id="IPR034922">
    <property type="entry name" value="REX1-like_exo"/>
</dbReference>
<evidence type="ECO:0000256" key="1">
    <source>
        <dbReference type="ARBA" id="ARBA00022722"/>
    </source>
</evidence>
<evidence type="ECO:0000256" key="3">
    <source>
        <dbReference type="ARBA" id="ARBA00022839"/>
    </source>
</evidence>
<evidence type="ECO:0000313" key="6">
    <source>
        <dbReference type="EnsemblMetazoa" id="CJA00765b.1"/>
    </source>
</evidence>
<accession>A0A8R1DFV1</accession>
<dbReference type="SUPFAM" id="SSF53098">
    <property type="entry name" value="Ribonuclease H-like"/>
    <property type="match status" value="1"/>
</dbReference>
<dbReference type="GO" id="GO:0005634">
    <property type="term" value="C:nucleus"/>
    <property type="evidence" value="ECO:0007669"/>
    <property type="project" value="TreeGrafter"/>
</dbReference>
<dbReference type="PANTHER" id="PTHR12801:SF153">
    <property type="entry name" value="EXONUCLEASE DOMAIN-CONTAINING PROTEIN"/>
    <property type="match status" value="1"/>
</dbReference>
<dbReference type="AlphaFoldDB" id="A0A8R1DFV1"/>
<protein>
    <submittedName>
        <fullName evidence="6">Exonuclease domain-containing protein</fullName>
    </submittedName>
</protein>
<name>A0A8R1DFV1_CAEJA</name>